<accession>A0A1S8WSA8</accession>
<dbReference type="EMBL" id="KV895534">
    <property type="protein sequence ID" value="OON17318.1"/>
    <property type="molecule type" value="Genomic_DNA"/>
</dbReference>
<reference evidence="1 2" key="1">
    <citation type="submission" date="2015-03" db="EMBL/GenBank/DDBJ databases">
        <title>Draft genome of the nematode, Opisthorchis viverrini.</title>
        <authorList>
            <person name="Mitreva M."/>
        </authorList>
    </citation>
    <scope>NUCLEOTIDE SEQUENCE [LARGE SCALE GENOMIC DNA]</scope>
    <source>
        <strain evidence="1">Khon Kaen</strain>
    </source>
</reference>
<dbReference type="Proteomes" id="UP000243686">
    <property type="component" value="Unassembled WGS sequence"/>
</dbReference>
<keyword evidence="2" id="KW-1185">Reference proteome</keyword>
<proteinExistence type="predicted"/>
<evidence type="ECO:0000313" key="2">
    <source>
        <dbReference type="Proteomes" id="UP000243686"/>
    </source>
</evidence>
<dbReference type="AlphaFoldDB" id="A0A1S8WSA8"/>
<organism evidence="1 2">
    <name type="scientific">Opisthorchis viverrini</name>
    <name type="common">Southeast Asian liver fluke</name>
    <dbReference type="NCBI Taxonomy" id="6198"/>
    <lineage>
        <taxon>Eukaryota</taxon>
        <taxon>Metazoa</taxon>
        <taxon>Spiralia</taxon>
        <taxon>Lophotrochozoa</taxon>
        <taxon>Platyhelminthes</taxon>
        <taxon>Trematoda</taxon>
        <taxon>Digenea</taxon>
        <taxon>Opisthorchiida</taxon>
        <taxon>Opisthorchiata</taxon>
        <taxon>Opisthorchiidae</taxon>
        <taxon>Opisthorchis</taxon>
    </lineage>
</organism>
<name>A0A1S8WSA8_OPIVI</name>
<evidence type="ECO:0000313" key="1">
    <source>
        <dbReference type="EMBL" id="OON17318.1"/>
    </source>
</evidence>
<gene>
    <name evidence="1" type="ORF">X801_06845</name>
</gene>
<sequence>MPRTRSGVLNEKNRGEEAIQTDDRQKVLEMRAVRGEQDRQIQLLKADNDVGAARLMHTLSCS</sequence>
<protein>
    <submittedName>
        <fullName evidence="1">Uncharacterized protein</fullName>
    </submittedName>
</protein>